<dbReference type="PROSITE" id="PS00175">
    <property type="entry name" value="PG_MUTASE"/>
    <property type="match status" value="1"/>
</dbReference>
<evidence type="ECO:0000256" key="7">
    <source>
        <dbReference type="ARBA" id="ARBA00023159"/>
    </source>
</evidence>
<evidence type="ECO:0000256" key="8">
    <source>
        <dbReference type="ARBA" id="ARBA00023163"/>
    </source>
</evidence>
<dbReference type="SMART" id="SM00717">
    <property type="entry name" value="SANT"/>
    <property type="match status" value="2"/>
</dbReference>
<dbReference type="GO" id="GO:0005634">
    <property type="term" value="C:nucleus"/>
    <property type="evidence" value="ECO:0007669"/>
    <property type="project" value="UniProtKB-SubCell"/>
</dbReference>
<keyword evidence="6" id="KW-0238">DNA-binding</keyword>
<evidence type="ECO:0000256" key="10">
    <source>
        <dbReference type="ARBA" id="ARBA00071221"/>
    </source>
</evidence>
<feature type="domain" description="HTH myb-type" evidence="14">
    <location>
        <begin position="24"/>
        <end position="73"/>
    </location>
</feature>
<evidence type="ECO:0000256" key="11">
    <source>
        <dbReference type="ARBA" id="ARBA00078675"/>
    </source>
</evidence>
<dbReference type="InterPro" id="IPR001345">
    <property type="entry name" value="PG/BPGM_mutase_AS"/>
</dbReference>
<dbReference type="AlphaFoldDB" id="A0AAV8QGN3"/>
<evidence type="ECO:0000256" key="4">
    <source>
        <dbReference type="ARBA" id="ARBA00023015"/>
    </source>
</evidence>
<dbReference type="FunFam" id="1.10.10.60:FF:000119">
    <property type="entry name" value="Transcription factor GAMYB"/>
    <property type="match status" value="1"/>
</dbReference>
<evidence type="ECO:0000313" key="16">
    <source>
        <dbReference type="Proteomes" id="UP001222027"/>
    </source>
</evidence>
<proteinExistence type="predicted"/>
<dbReference type="Pfam" id="PF00249">
    <property type="entry name" value="Myb_DNA-binding"/>
    <property type="match status" value="2"/>
</dbReference>
<evidence type="ECO:0000256" key="3">
    <source>
        <dbReference type="ARBA" id="ARBA00022782"/>
    </source>
</evidence>
<dbReference type="FunFam" id="1.10.10.60:FF:000001">
    <property type="entry name" value="MYB-related transcription factor"/>
    <property type="match status" value="1"/>
</dbReference>
<feature type="compositionally biased region" description="Gly residues" evidence="12">
    <location>
        <begin position="1"/>
        <end position="22"/>
    </location>
</feature>
<evidence type="ECO:0000256" key="6">
    <source>
        <dbReference type="ARBA" id="ARBA00023125"/>
    </source>
</evidence>
<feature type="region of interest" description="Disordered" evidence="12">
    <location>
        <begin position="1"/>
        <end position="29"/>
    </location>
</feature>
<dbReference type="InterPro" id="IPR017930">
    <property type="entry name" value="Myb_dom"/>
</dbReference>
<comment type="caution">
    <text evidence="15">The sequence shown here is derived from an EMBL/GenBank/DDBJ whole genome shotgun (WGS) entry which is preliminary data.</text>
</comment>
<protein>
    <recommendedName>
        <fullName evidence="10">Transcription factor GAMYB</fullName>
    </recommendedName>
    <alternativeName>
        <fullName evidence="11">OsGAMyb</fullName>
    </alternativeName>
</protein>
<feature type="domain" description="Myb-like" evidence="13">
    <location>
        <begin position="21"/>
        <end position="73"/>
    </location>
</feature>
<dbReference type="GO" id="GO:0009908">
    <property type="term" value="P:flower development"/>
    <property type="evidence" value="ECO:0007669"/>
    <property type="project" value="UniProtKB-KW"/>
</dbReference>
<name>A0AAV8QGN3_ENSVE</name>
<dbReference type="Proteomes" id="UP001222027">
    <property type="component" value="Unassembled WGS sequence"/>
</dbReference>
<keyword evidence="7" id="KW-0010">Activator</keyword>
<keyword evidence="2" id="KW-0677">Repeat</keyword>
<dbReference type="PROSITE" id="PS50090">
    <property type="entry name" value="MYB_LIKE"/>
    <property type="match status" value="2"/>
</dbReference>
<dbReference type="GO" id="GO:0003824">
    <property type="term" value="F:catalytic activity"/>
    <property type="evidence" value="ECO:0007669"/>
    <property type="project" value="InterPro"/>
</dbReference>
<dbReference type="InterPro" id="IPR009057">
    <property type="entry name" value="Homeodomain-like_sf"/>
</dbReference>
<gene>
    <name evidence="15" type="ORF">OPV22_024402</name>
</gene>
<dbReference type="CDD" id="cd00167">
    <property type="entry name" value="SANT"/>
    <property type="match status" value="2"/>
</dbReference>
<evidence type="ECO:0000256" key="1">
    <source>
        <dbReference type="ARBA" id="ARBA00004123"/>
    </source>
</evidence>
<dbReference type="GO" id="GO:0030154">
    <property type="term" value="P:cell differentiation"/>
    <property type="evidence" value="ECO:0007669"/>
    <property type="project" value="UniProtKB-KW"/>
</dbReference>
<dbReference type="GO" id="GO:0003677">
    <property type="term" value="F:DNA binding"/>
    <property type="evidence" value="ECO:0007669"/>
    <property type="project" value="UniProtKB-KW"/>
</dbReference>
<evidence type="ECO:0000256" key="9">
    <source>
        <dbReference type="ARBA" id="ARBA00023242"/>
    </source>
</evidence>
<evidence type="ECO:0000313" key="15">
    <source>
        <dbReference type="EMBL" id="KAJ8470059.1"/>
    </source>
</evidence>
<keyword evidence="16" id="KW-1185">Reference proteome</keyword>
<keyword evidence="8" id="KW-0804">Transcription</keyword>
<sequence>MKGGEGVGGGKKAVGGAGGGEGGLKKGPWTPAEDAILMEHVRRHGEGNWNSVQRHSGLARCGKSCRLRWANHLRPNLKKGSFSPEEELLILRLHSQLGNKWARMAAHLPGRTDNEIKNYWNTRLKRRQRAGLPIYPTELQDGVGFDHYQLKHEAPTSLWTPPPLPSPSFAAEHKAQLPSLWPAPLLNDDGFRPPSGITLSPLRRNEFPGHLGFSFPPSPPPNPICLFPKQQLRLGHYQGTPPQLLWPLPWPPQGKMELPSCQVFSDPVGGGDDPTGRELLEALLQDERVTQEINIGELLALPTTDEQGALWEQIFGDGEGQGVKETSQGCFLGSATKLEGLHCDMGNKIQSELPGDDAITVDDDDIPGLLNIPEPIVSKIHDRRNIDAAEISNGQSAGTVRYGMETHRLASSLSDASAEHDWNISSWPWNNMPKIC</sequence>
<dbReference type="PANTHER" id="PTHR47995">
    <property type="entry name" value="TRANSCRIPTION FACTOR MYB33-RELATED"/>
    <property type="match status" value="1"/>
</dbReference>
<dbReference type="Gene3D" id="1.10.10.60">
    <property type="entry name" value="Homeodomain-like"/>
    <property type="match status" value="2"/>
</dbReference>
<reference evidence="15 16" key="1">
    <citation type="submission" date="2022-12" db="EMBL/GenBank/DDBJ databases">
        <title>Chromosome-scale assembly of the Ensete ventricosum genome.</title>
        <authorList>
            <person name="Dussert Y."/>
            <person name="Stocks J."/>
            <person name="Wendawek A."/>
            <person name="Woldeyes F."/>
            <person name="Nichols R.A."/>
            <person name="Borrell J.S."/>
        </authorList>
    </citation>
    <scope>NUCLEOTIDE SEQUENCE [LARGE SCALE GENOMIC DNA]</scope>
    <source>
        <strain evidence="16">cv. Maze</strain>
        <tissue evidence="15">Seeds</tissue>
    </source>
</reference>
<comment type="subcellular location">
    <subcellularLocation>
        <location evidence="1">Nucleus</location>
    </subcellularLocation>
</comment>
<evidence type="ECO:0000256" key="12">
    <source>
        <dbReference type="SAM" id="MobiDB-lite"/>
    </source>
</evidence>
<evidence type="ECO:0000259" key="14">
    <source>
        <dbReference type="PROSITE" id="PS51294"/>
    </source>
</evidence>
<keyword evidence="9" id="KW-0539">Nucleus</keyword>
<evidence type="ECO:0000259" key="13">
    <source>
        <dbReference type="PROSITE" id="PS50090"/>
    </source>
</evidence>
<dbReference type="EMBL" id="JAQQAF010000007">
    <property type="protein sequence ID" value="KAJ8470059.1"/>
    <property type="molecule type" value="Genomic_DNA"/>
</dbReference>
<dbReference type="GO" id="GO:0009555">
    <property type="term" value="P:pollen development"/>
    <property type="evidence" value="ECO:0007669"/>
    <property type="project" value="UniProtKB-ARBA"/>
</dbReference>
<feature type="domain" description="HTH myb-type" evidence="14">
    <location>
        <begin position="74"/>
        <end position="128"/>
    </location>
</feature>
<feature type="domain" description="Myb-like" evidence="13">
    <location>
        <begin position="74"/>
        <end position="124"/>
    </location>
</feature>
<dbReference type="PROSITE" id="PS51294">
    <property type="entry name" value="HTH_MYB"/>
    <property type="match status" value="2"/>
</dbReference>
<accession>A0AAV8QGN3</accession>
<keyword evidence="3" id="KW-0221">Differentiation</keyword>
<keyword evidence="5" id="KW-0287">Flowering</keyword>
<organism evidence="15 16">
    <name type="scientific">Ensete ventricosum</name>
    <name type="common">Abyssinian banana</name>
    <name type="synonym">Musa ensete</name>
    <dbReference type="NCBI Taxonomy" id="4639"/>
    <lineage>
        <taxon>Eukaryota</taxon>
        <taxon>Viridiplantae</taxon>
        <taxon>Streptophyta</taxon>
        <taxon>Embryophyta</taxon>
        <taxon>Tracheophyta</taxon>
        <taxon>Spermatophyta</taxon>
        <taxon>Magnoliopsida</taxon>
        <taxon>Liliopsida</taxon>
        <taxon>Zingiberales</taxon>
        <taxon>Musaceae</taxon>
        <taxon>Ensete</taxon>
    </lineage>
</organism>
<dbReference type="PANTHER" id="PTHR47995:SF18">
    <property type="entry name" value="TRANSCRIPTION FACTOR MYB65"/>
    <property type="match status" value="1"/>
</dbReference>
<evidence type="ECO:0000256" key="5">
    <source>
        <dbReference type="ARBA" id="ARBA00023089"/>
    </source>
</evidence>
<dbReference type="InterPro" id="IPR001005">
    <property type="entry name" value="SANT/Myb"/>
</dbReference>
<evidence type="ECO:0000256" key="2">
    <source>
        <dbReference type="ARBA" id="ARBA00022737"/>
    </source>
</evidence>
<dbReference type="SUPFAM" id="SSF46689">
    <property type="entry name" value="Homeodomain-like"/>
    <property type="match status" value="1"/>
</dbReference>
<keyword evidence="4" id="KW-0805">Transcription regulation</keyword>